<dbReference type="AlphaFoldDB" id="A0A9Q0J726"/>
<name>A0A9Q0J726_9ROSI</name>
<reference evidence="2" key="1">
    <citation type="submission" date="2022-02" db="EMBL/GenBank/DDBJ databases">
        <authorList>
            <person name="Henning P.M."/>
            <person name="McCubbin A.G."/>
            <person name="Shore J.S."/>
        </authorList>
    </citation>
    <scope>NUCLEOTIDE SEQUENCE</scope>
    <source>
        <strain evidence="2">F60SS</strain>
        <tissue evidence="2">Leaves</tissue>
    </source>
</reference>
<evidence type="ECO:0000313" key="3">
    <source>
        <dbReference type="Proteomes" id="UP001141552"/>
    </source>
</evidence>
<evidence type="ECO:0000313" key="2">
    <source>
        <dbReference type="EMBL" id="KAJ4830833.1"/>
    </source>
</evidence>
<dbReference type="Pfam" id="PF07876">
    <property type="entry name" value="Dabb"/>
    <property type="match status" value="1"/>
</dbReference>
<dbReference type="InterPro" id="IPR013097">
    <property type="entry name" value="Dabb"/>
</dbReference>
<gene>
    <name evidence="2" type="ORF">Tsubulata_047255</name>
</gene>
<dbReference type="Gene3D" id="3.30.70.100">
    <property type="match status" value="1"/>
</dbReference>
<reference evidence="2" key="2">
    <citation type="journal article" date="2023" name="Plants (Basel)">
        <title>Annotation of the Turnera subulata (Passifloraceae) Draft Genome Reveals the S-Locus Evolved after the Divergence of Turneroideae from Passifloroideae in a Stepwise Manner.</title>
        <authorList>
            <person name="Henning P.M."/>
            <person name="Roalson E.H."/>
            <person name="Mir W."/>
            <person name="McCubbin A.G."/>
            <person name="Shore J.S."/>
        </authorList>
    </citation>
    <scope>NUCLEOTIDE SEQUENCE</scope>
    <source>
        <strain evidence="2">F60SS</strain>
    </source>
</reference>
<protein>
    <recommendedName>
        <fullName evidence="1">Stress-response A/B barrel domain-containing protein</fullName>
    </recommendedName>
</protein>
<accession>A0A9Q0J726</accession>
<dbReference type="SUPFAM" id="SSF54909">
    <property type="entry name" value="Dimeric alpha+beta barrel"/>
    <property type="match status" value="1"/>
</dbReference>
<evidence type="ECO:0000259" key="1">
    <source>
        <dbReference type="PROSITE" id="PS51502"/>
    </source>
</evidence>
<dbReference type="InterPro" id="IPR011008">
    <property type="entry name" value="Dimeric_a/b-barrel"/>
</dbReference>
<keyword evidence="3" id="KW-1185">Reference proteome</keyword>
<proteinExistence type="predicted"/>
<dbReference type="PROSITE" id="PS51502">
    <property type="entry name" value="S_R_A_B_BARREL"/>
    <property type="match status" value="1"/>
</dbReference>
<comment type="caution">
    <text evidence="2">The sequence shown here is derived from an EMBL/GenBank/DDBJ whole genome shotgun (WGS) entry which is preliminary data.</text>
</comment>
<dbReference type="EMBL" id="JAKUCV010005523">
    <property type="protein sequence ID" value="KAJ4830833.1"/>
    <property type="molecule type" value="Genomic_DNA"/>
</dbReference>
<feature type="domain" description="Stress-response A/B barrel" evidence="1">
    <location>
        <begin position="20"/>
        <end position="125"/>
    </location>
</feature>
<organism evidence="2 3">
    <name type="scientific">Turnera subulata</name>
    <dbReference type="NCBI Taxonomy" id="218843"/>
    <lineage>
        <taxon>Eukaryota</taxon>
        <taxon>Viridiplantae</taxon>
        <taxon>Streptophyta</taxon>
        <taxon>Embryophyta</taxon>
        <taxon>Tracheophyta</taxon>
        <taxon>Spermatophyta</taxon>
        <taxon>Magnoliopsida</taxon>
        <taxon>eudicotyledons</taxon>
        <taxon>Gunneridae</taxon>
        <taxon>Pentapetalae</taxon>
        <taxon>rosids</taxon>
        <taxon>fabids</taxon>
        <taxon>Malpighiales</taxon>
        <taxon>Passifloraceae</taxon>
        <taxon>Turnera</taxon>
    </lineage>
</organism>
<sequence length="125" mass="14652">MGCNQSEEECTTSTTAGTPVKLVMVVSFKKHVTERKIDEFIKKFDDLKHNHPERKAFHWIRNQKNIDAEPYVRRFINPRFTHFAESTFSSVHDLQKFHKANDTLKFFEEFYPATREAIGIAGVFN</sequence>
<dbReference type="Proteomes" id="UP001141552">
    <property type="component" value="Unassembled WGS sequence"/>
</dbReference>